<accession>A0A8A2F6U7</accession>
<proteinExistence type="predicted"/>
<dbReference type="SMR" id="A0A8A2F6U7"/>
<evidence type="ECO:0000256" key="1">
    <source>
        <dbReference type="SAM" id="Phobius"/>
    </source>
</evidence>
<dbReference type="EMBL" id="MT920676">
    <property type="protein sequence ID" value="QSV10860.1"/>
    <property type="molecule type" value="Genomic_DNA"/>
</dbReference>
<keyword evidence="1" id="KW-0472">Membrane</keyword>
<protein>
    <submittedName>
        <fullName evidence="2">Uncharacterized protein</fullName>
    </submittedName>
</protein>
<keyword evidence="1" id="KW-0812">Transmembrane</keyword>
<feature type="transmembrane region" description="Helical" evidence="1">
    <location>
        <begin position="12"/>
        <end position="32"/>
    </location>
</feature>
<name>A0A8A2F6U7_CHLVU</name>
<geneLocation type="chloroplast" evidence="2"/>
<dbReference type="GeneID" id="1457422"/>
<dbReference type="RefSeq" id="NP_045818.1">
    <property type="nucleotide sequence ID" value="NC_001865.1"/>
</dbReference>
<evidence type="ECO:0000313" key="2">
    <source>
        <dbReference type="EMBL" id="QSV10860.1"/>
    </source>
</evidence>
<keyword evidence="2" id="KW-0150">Chloroplast</keyword>
<sequence>MIKKHFKKITEHFSLVKISAILVGVVCGLRVYCSLNNKGAANLNFSQDEFFFKPTVAQIAHESRVSKPMSHFFDEANTGNSNEERKVMFLSPINPATSSASPKKFKWVNTISIGPSLSLNQNSVSSSVNTSPAREKISEIREKVKEFGEELASNDLVPTQEDVRGWEDLGNRYLEYLELKLKPQLEQHNLAGFQFVNYGNLAERAKDMLANNTLCGLKVVKTNGESKLISISQFNKIFTILGENQLELEHHTISTLQDVRLMAQGVQQKQAVAMRLEPTLQNLLTTLRNQISNFEKTENWTIEPSFKNLMVYTAPSPFRLQGSMCCHLGEKSLSLGVGETTFTQFSESNPHFGLITGWNFGPKFSFGQETGLVSFSGYGIHAFCGLGFRI</sequence>
<keyword evidence="2" id="KW-0934">Plastid</keyword>
<reference evidence="2" key="1">
    <citation type="journal article" date="2021" name="Mitochondrial DNA Part B Resour">
        <title>The chloroplast genome of a unicellular green alga strain isolated from the rubber processing wastewater.</title>
        <authorList>
            <person name="Han B."/>
            <person name="Mu Y."/>
            <person name="Tan D."/>
            <person name="Ma S."/>
            <person name="Fu L."/>
            <person name="Sun X."/>
            <person name="Zhang J."/>
        </authorList>
    </citation>
    <scope>NUCLEOTIDE SEQUENCE</scope>
</reference>
<organism evidence="2">
    <name type="scientific">Chlorella vulgaris</name>
    <name type="common">Green alga</name>
    <dbReference type="NCBI Taxonomy" id="3077"/>
    <lineage>
        <taxon>Eukaryota</taxon>
        <taxon>Viridiplantae</taxon>
        <taxon>Chlorophyta</taxon>
        <taxon>core chlorophytes</taxon>
        <taxon>Trebouxiophyceae</taxon>
        <taxon>Chlorellales</taxon>
        <taxon>Chlorellaceae</taxon>
        <taxon>Chlorella clade</taxon>
        <taxon>Chlorella</taxon>
    </lineage>
</organism>
<keyword evidence="1" id="KW-1133">Transmembrane helix</keyword>
<dbReference type="AlphaFoldDB" id="A0A8A2F6U7"/>